<feature type="chain" id="PRO_5020632932" evidence="4">
    <location>
        <begin position="26"/>
        <end position="584"/>
    </location>
</feature>
<dbReference type="Proteomes" id="UP000297031">
    <property type="component" value="Chromosome"/>
</dbReference>
<sequence>MKLSFRKITLSVALAAIVVPLFVTAGKKADVTPNSDELKADYIFMEALRQHAIDKEDAYYDLLSRAYQLDPSNSDVGFFLGYYTVMTSGDDSTMFKNGYDLMKRHFNEAPADFYSNFVYGSINDRLGSRDEALKVWTTLDSIYPHKMEISYKLAEALASSGDSSKIARAIGVYDRIEKTQGKNIPLTTSKIRAFLSSQDTASIYKEVYSLLKSAPHSVENNVFAGNVFAMFSDNDSALTYFDKACDLDSTSGLAYYSRANFYKSIGDSVNYDKEVFRALSRESLELDAKLELLTGYIRELYDDPSQQGRIQELFATLLDQHPHEVDIHDLYCSYLIAIEDYAGAAEQLGYALDIDPSSEDRWRTLLSLYMQADDYAKSAEKGETALRYHPSSAMIHLMLGTDYNLMKEYDKALSNLNKSMELTDSVDYEAVSQIMSSMGDVYYAKGDRDSAFVYYDKAISIDPDNLLALNNCAYYLAVEGRDLDKAEEMSARTIKERPDDATSLDTYAWVMFRKKNYTEAMAYIDKAIANSEDPSEELYHHAGDIYFMNGEPQKALEFWEKALALDPDNELLQRKVKHKTYFYE</sequence>
<dbReference type="InterPro" id="IPR019734">
    <property type="entry name" value="TPR_rpt"/>
</dbReference>
<feature type="repeat" description="TPR" evidence="3">
    <location>
        <begin position="536"/>
        <end position="569"/>
    </location>
</feature>
<keyword evidence="2 3" id="KW-0802">TPR repeat</keyword>
<keyword evidence="1" id="KW-0677">Repeat</keyword>
<evidence type="ECO:0000256" key="3">
    <source>
        <dbReference type="PROSITE-ProRule" id="PRU00339"/>
    </source>
</evidence>
<dbReference type="RefSeq" id="WP_123396388.1">
    <property type="nucleotide sequence ID" value="NZ_CANQMU010000006.1"/>
</dbReference>
<dbReference type="PROSITE" id="PS50005">
    <property type="entry name" value="TPR"/>
    <property type="match status" value="3"/>
</dbReference>
<dbReference type="PANTHER" id="PTHR12558">
    <property type="entry name" value="CELL DIVISION CYCLE 16,23,27"/>
    <property type="match status" value="1"/>
</dbReference>
<organism evidence="5 6">
    <name type="scientific">Muribaculum gordoncarteri</name>
    <dbReference type="NCBI Taxonomy" id="2530390"/>
    <lineage>
        <taxon>Bacteria</taxon>
        <taxon>Pseudomonadati</taxon>
        <taxon>Bacteroidota</taxon>
        <taxon>Bacteroidia</taxon>
        <taxon>Bacteroidales</taxon>
        <taxon>Muribaculaceae</taxon>
        <taxon>Muribaculum</taxon>
    </lineage>
</organism>
<dbReference type="InterPro" id="IPR011990">
    <property type="entry name" value="TPR-like_helical_dom_sf"/>
</dbReference>
<dbReference type="Pfam" id="PF13432">
    <property type="entry name" value="TPR_16"/>
    <property type="match status" value="1"/>
</dbReference>
<dbReference type="Gene3D" id="1.25.40.10">
    <property type="entry name" value="Tetratricopeptide repeat domain"/>
    <property type="match status" value="2"/>
</dbReference>
<dbReference type="Pfam" id="PF13424">
    <property type="entry name" value="TPR_12"/>
    <property type="match status" value="1"/>
</dbReference>
<dbReference type="Pfam" id="PF07719">
    <property type="entry name" value="TPR_2"/>
    <property type="match status" value="1"/>
</dbReference>
<dbReference type="AlphaFoldDB" id="A0A4P7VLP3"/>
<gene>
    <name evidence="5" type="ORF">E7746_09035</name>
</gene>
<accession>A0A4P7VLP3</accession>
<dbReference type="EMBL" id="CP039393">
    <property type="protein sequence ID" value="QCD36016.1"/>
    <property type="molecule type" value="Genomic_DNA"/>
</dbReference>
<keyword evidence="6" id="KW-1185">Reference proteome</keyword>
<dbReference type="KEGG" id="mgod:E7746_09035"/>
<name>A0A4P7VLP3_9BACT</name>
<dbReference type="PANTHER" id="PTHR12558:SF13">
    <property type="entry name" value="CELL DIVISION CYCLE PROTEIN 27 HOMOLOG"/>
    <property type="match status" value="1"/>
</dbReference>
<dbReference type="OrthoDB" id="9814220at2"/>
<keyword evidence="4" id="KW-0732">Signal</keyword>
<dbReference type="SMART" id="SM00028">
    <property type="entry name" value="TPR"/>
    <property type="match status" value="6"/>
</dbReference>
<evidence type="ECO:0000256" key="1">
    <source>
        <dbReference type="ARBA" id="ARBA00022737"/>
    </source>
</evidence>
<protein>
    <submittedName>
        <fullName evidence="5">Tetratricopeptide repeat protein</fullName>
    </submittedName>
</protein>
<dbReference type="SUPFAM" id="SSF48452">
    <property type="entry name" value="TPR-like"/>
    <property type="match status" value="2"/>
</dbReference>
<feature type="repeat" description="TPR" evidence="3">
    <location>
        <begin position="432"/>
        <end position="465"/>
    </location>
</feature>
<evidence type="ECO:0000313" key="6">
    <source>
        <dbReference type="Proteomes" id="UP000297031"/>
    </source>
</evidence>
<evidence type="ECO:0000313" key="5">
    <source>
        <dbReference type="EMBL" id="QCD36016.1"/>
    </source>
</evidence>
<feature type="signal peptide" evidence="4">
    <location>
        <begin position="1"/>
        <end position="25"/>
    </location>
</feature>
<reference evidence="5 6" key="1">
    <citation type="submission" date="2019-02" db="EMBL/GenBank/DDBJ databases">
        <title>Isolation and identification of novel species under the genus Muribaculum.</title>
        <authorList>
            <person name="Miyake S."/>
            <person name="Ding Y."/>
            <person name="Low A."/>
            <person name="Soh M."/>
            <person name="Seedorf H."/>
        </authorList>
    </citation>
    <scope>NUCLEOTIDE SEQUENCE [LARGE SCALE GENOMIC DNA]</scope>
    <source>
        <strain evidence="5 6">TLL-A4</strain>
    </source>
</reference>
<dbReference type="InterPro" id="IPR013105">
    <property type="entry name" value="TPR_2"/>
</dbReference>
<proteinExistence type="predicted"/>
<feature type="repeat" description="TPR" evidence="3">
    <location>
        <begin position="393"/>
        <end position="426"/>
    </location>
</feature>
<dbReference type="PROSITE" id="PS50293">
    <property type="entry name" value="TPR_REGION"/>
    <property type="match status" value="2"/>
</dbReference>
<evidence type="ECO:0000256" key="4">
    <source>
        <dbReference type="SAM" id="SignalP"/>
    </source>
</evidence>
<evidence type="ECO:0000256" key="2">
    <source>
        <dbReference type="ARBA" id="ARBA00022803"/>
    </source>
</evidence>